<name>I0JLJ6_HALH3</name>
<dbReference type="KEGG" id="hhd:HBHAL_2666"/>
<proteinExistence type="predicted"/>
<dbReference type="InterPro" id="IPR025164">
    <property type="entry name" value="Toastrack_DUF4097"/>
</dbReference>
<keyword evidence="3" id="KW-1185">Reference proteome</keyword>
<dbReference type="HOGENOM" id="CLU_076344_1_0_9"/>
<dbReference type="Proteomes" id="UP000007397">
    <property type="component" value="Chromosome"/>
</dbReference>
<dbReference type="STRING" id="866895.HBHAL_2666"/>
<feature type="domain" description="DUF4097" evidence="1">
    <location>
        <begin position="47"/>
        <end position="300"/>
    </location>
</feature>
<accession>I0JLJ6</accession>
<dbReference type="EMBL" id="HE717023">
    <property type="protein sequence ID" value="CCG45016.1"/>
    <property type="molecule type" value="Genomic_DNA"/>
</dbReference>
<organism evidence="2 3">
    <name type="scientific">Halobacillus halophilus (strain ATCC 35676 / DSM 2266 / JCM 20832 / KCTC 3685 / LMG 17431 / NBRC 102448 / NCIMB 2269)</name>
    <name type="common">Sporosarcina halophila</name>
    <dbReference type="NCBI Taxonomy" id="866895"/>
    <lineage>
        <taxon>Bacteria</taxon>
        <taxon>Bacillati</taxon>
        <taxon>Bacillota</taxon>
        <taxon>Bacilli</taxon>
        <taxon>Bacillales</taxon>
        <taxon>Bacillaceae</taxon>
        <taxon>Halobacillus</taxon>
    </lineage>
</organism>
<dbReference type="AlphaFoldDB" id="I0JLJ6"/>
<evidence type="ECO:0000313" key="2">
    <source>
        <dbReference type="EMBL" id="CCG45016.1"/>
    </source>
</evidence>
<dbReference type="RefSeq" id="WP_014642910.1">
    <property type="nucleotide sequence ID" value="NC_017668.1"/>
</dbReference>
<dbReference type="PATRIC" id="fig|866895.3.peg.1684"/>
<reference evidence="2 3" key="1">
    <citation type="journal article" date="2013" name="Environ. Microbiol.">
        <title>Chloride and organic osmolytes: a hybrid strategy to cope with elevated salinities by the moderately halophilic, chloride-dependent bacterium Halobacillus halophilus.</title>
        <authorList>
            <person name="Saum S.H."/>
            <person name="Pfeiffer F."/>
            <person name="Palm P."/>
            <person name="Rampp M."/>
            <person name="Schuster S.C."/>
            <person name="Muller V."/>
            <person name="Oesterhelt D."/>
        </authorList>
    </citation>
    <scope>NUCLEOTIDE SEQUENCE [LARGE SCALE GENOMIC DNA]</scope>
    <source>
        <strain evidence="3">ATCC 35676 / DSM 2266 / JCM 20832 / KCTC 3685 / LMG 17431 / NBRC 102448 / NCIMB 2269</strain>
    </source>
</reference>
<protein>
    <recommendedName>
        <fullName evidence="1">DUF4097 domain-containing protein</fullName>
    </recommendedName>
</protein>
<gene>
    <name evidence="2" type="ordered locus">HBHAL_2666</name>
</gene>
<dbReference type="eggNOG" id="COG3595">
    <property type="taxonomic scope" value="Bacteria"/>
</dbReference>
<evidence type="ECO:0000313" key="3">
    <source>
        <dbReference type="Proteomes" id="UP000007397"/>
    </source>
</evidence>
<evidence type="ECO:0000259" key="1">
    <source>
        <dbReference type="Pfam" id="PF13349"/>
    </source>
</evidence>
<sequence length="301" mass="33067">MKKAGWIVVFALILGGIGTLFSFQATKSIEDEKLQVHKEEAFTASEIQDIHVDTSSADIQFVEGKSNQIEVTLSGYARKWKEYSYEVEEEEGELNVNLKKKSNGLGFSFGFVRGDDLELLVKVPKQKLEVVNIGTSSSEVTLRDLQVSQLIAATSSGDIEVSSLEVDEQLNLHSSSGSVMMTNIKGSDAEVELKTSSGDIEGKGLLFNEMKAQSSSGNVDVSHESLAGNLTAHTSSGDVTFLFEEEPQSFILDYQSSSGEERIQLDGIHYERRAEHEVKGYKGEQKYQILVETSSGDFTLN</sequence>
<dbReference type="Pfam" id="PF13349">
    <property type="entry name" value="DUF4097"/>
    <property type="match status" value="1"/>
</dbReference>
<dbReference type="Gene3D" id="2.160.20.120">
    <property type="match status" value="1"/>
</dbReference>